<dbReference type="InterPro" id="IPR011050">
    <property type="entry name" value="Pectin_lyase_fold/virulence"/>
</dbReference>
<dbReference type="ExpressionAtlas" id="Q2HVV9">
    <property type="expression patterns" value="differential"/>
</dbReference>
<evidence type="ECO:0000256" key="3">
    <source>
        <dbReference type="ARBA" id="ARBA00012736"/>
    </source>
</evidence>
<protein>
    <recommendedName>
        <fullName evidence="3">endo-polygalacturonase</fullName>
        <ecNumber evidence="3">3.2.1.15</ecNumber>
    </recommendedName>
</protein>
<dbReference type="Gramene" id="rna12836">
    <property type="protein sequence ID" value="RHN76497.1"/>
    <property type="gene ID" value="gene12836"/>
</dbReference>
<dbReference type="GO" id="GO:0071555">
    <property type="term" value="P:cell wall organization"/>
    <property type="evidence" value="ECO:0007669"/>
    <property type="project" value="UniProtKB-KW"/>
</dbReference>
<evidence type="ECO:0000256" key="8">
    <source>
        <dbReference type="ARBA" id="ARBA00022801"/>
    </source>
</evidence>
<keyword evidence="19" id="KW-1185">Reference proteome</keyword>
<reference evidence="18" key="5">
    <citation type="submission" date="2015-04" db="UniProtKB">
        <authorList>
            <consortium name="EnsemblPlants"/>
        </authorList>
    </citation>
    <scope>IDENTIFICATION</scope>
    <source>
        <strain evidence="18">cv. Jemalong A17</strain>
    </source>
</reference>
<dbReference type="Pfam" id="PF00295">
    <property type="entry name" value="Glyco_hydro_28"/>
    <property type="match status" value="1"/>
</dbReference>
<evidence type="ECO:0000313" key="17">
    <source>
        <dbReference type="EMBL" id="RHN76497.1"/>
    </source>
</evidence>
<keyword evidence="9 13" id="KW-0326">Glycosidase</keyword>
<dbReference type="InterPro" id="IPR006626">
    <property type="entry name" value="PbH1"/>
</dbReference>
<comment type="similarity">
    <text evidence="2 13">Belongs to the glycosyl hydrolase 28 family.</text>
</comment>
<name>Q2HVV9_MEDTR</name>
<evidence type="ECO:0000256" key="13">
    <source>
        <dbReference type="RuleBase" id="RU361169"/>
    </source>
</evidence>
<reference evidence="15" key="1">
    <citation type="submission" date="2004-05" db="EMBL/GenBank/DDBJ databases">
        <authorList>
            <person name="Town C.D."/>
        </authorList>
    </citation>
    <scope>NUCLEOTIDE SEQUENCE</scope>
</reference>
<dbReference type="OMA" id="DDSPCEG"/>
<dbReference type="GO" id="GO:0005975">
    <property type="term" value="P:carbohydrate metabolic process"/>
    <property type="evidence" value="ECO:0007669"/>
    <property type="project" value="InterPro"/>
</dbReference>
<dbReference type="FunFam" id="2.160.20.10:FF:000032">
    <property type="entry name" value="Pectin lyase-like superfamily protein"/>
    <property type="match status" value="1"/>
</dbReference>
<evidence type="ECO:0000256" key="12">
    <source>
        <dbReference type="PROSITE-ProRule" id="PRU10052"/>
    </source>
</evidence>
<dbReference type="OrthoDB" id="187139at2759"/>
<dbReference type="EMBL" id="CM001218">
    <property type="protein sequence ID" value="AES68115.1"/>
    <property type="molecule type" value="Genomic_DNA"/>
</dbReference>
<dbReference type="HOGENOM" id="CLU_016031_2_3_1"/>
<feature type="transmembrane region" description="Helical" evidence="14">
    <location>
        <begin position="7"/>
        <end position="26"/>
    </location>
</feature>
<dbReference type="EMBL" id="AC148340">
    <property type="protein sequence ID" value="ABD28401.1"/>
    <property type="molecule type" value="Genomic_DNA"/>
</dbReference>
<keyword evidence="6" id="KW-0732">Signal</keyword>
<dbReference type="Gene3D" id="2.160.20.10">
    <property type="entry name" value="Single-stranded right-handed beta-helix, Pectin lyase-like"/>
    <property type="match status" value="1"/>
</dbReference>
<dbReference type="eggNOG" id="ENOG502QRJW">
    <property type="taxonomic scope" value="Eukaryota"/>
</dbReference>
<keyword evidence="4" id="KW-0134">Cell wall</keyword>
<evidence type="ECO:0000256" key="7">
    <source>
        <dbReference type="ARBA" id="ARBA00022737"/>
    </source>
</evidence>
<dbReference type="AlphaFoldDB" id="Q2HVV9"/>
<evidence type="ECO:0000256" key="11">
    <source>
        <dbReference type="ARBA" id="ARBA00034074"/>
    </source>
</evidence>
<evidence type="ECO:0000256" key="10">
    <source>
        <dbReference type="ARBA" id="ARBA00023316"/>
    </source>
</evidence>
<reference evidence="16 19" key="4">
    <citation type="journal article" date="2014" name="BMC Genomics">
        <title>An improved genome release (version Mt4.0) for the model legume Medicago truncatula.</title>
        <authorList>
            <person name="Tang H."/>
            <person name="Krishnakumar V."/>
            <person name="Bidwell S."/>
            <person name="Rosen B."/>
            <person name="Chan A."/>
            <person name="Zhou S."/>
            <person name="Gentzbittel L."/>
            <person name="Childs K.L."/>
            <person name="Yandell M."/>
            <person name="Gundlach H."/>
            <person name="Mayer K.F."/>
            <person name="Schwartz D.C."/>
            <person name="Town C.D."/>
        </authorList>
    </citation>
    <scope>GENOME REANNOTATION</scope>
    <source>
        <strain evidence="18 19">cv. Jemalong A17</strain>
    </source>
</reference>
<comment type="catalytic activity">
    <reaction evidence="11">
        <text>(1,4-alpha-D-galacturonosyl)n+m + H2O = (1,4-alpha-D-galacturonosyl)n + (1,4-alpha-D-galacturonosyl)m.</text>
        <dbReference type="EC" id="3.2.1.15"/>
    </reaction>
</comment>
<dbReference type="SUPFAM" id="SSF51126">
    <property type="entry name" value="Pectin lyase-like"/>
    <property type="match status" value="1"/>
</dbReference>
<dbReference type="KEGG" id="mtr:11433078"/>
<organism evidence="15">
    <name type="scientific">Medicago truncatula</name>
    <name type="common">Barrel medic</name>
    <name type="synonym">Medicago tribuloides</name>
    <dbReference type="NCBI Taxonomy" id="3880"/>
    <lineage>
        <taxon>Eukaryota</taxon>
        <taxon>Viridiplantae</taxon>
        <taxon>Streptophyta</taxon>
        <taxon>Embryophyta</taxon>
        <taxon>Tracheophyta</taxon>
        <taxon>Spermatophyta</taxon>
        <taxon>Magnoliopsida</taxon>
        <taxon>eudicotyledons</taxon>
        <taxon>Gunneridae</taxon>
        <taxon>Pentapetalae</taxon>
        <taxon>rosids</taxon>
        <taxon>fabids</taxon>
        <taxon>Fabales</taxon>
        <taxon>Fabaceae</taxon>
        <taxon>Papilionoideae</taxon>
        <taxon>50 kb inversion clade</taxon>
        <taxon>NPAAA clade</taxon>
        <taxon>Hologalegina</taxon>
        <taxon>IRL clade</taxon>
        <taxon>Trifolieae</taxon>
        <taxon>Medicago</taxon>
    </lineage>
</organism>
<reference evidence="17" key="7">
    <citation type="journal article" date="2018" name="Nat. Plants">
        <title>Whole-genome landscape of Medicago truncatula symbiotic genes.</title>
        <authorList>
            <person name="Pecrix Y."/>
            <person name="Gamas P."/>
            <person name="Carrere S."/>
        </authorList>
    </citation>
    <scope>NUCLEOTIDE SEQUENCE</scope>
    <source>
        <tissue evidence="17">Leaves</tissue>
    </source>
</reference>
<dbReference type="EC" id="3.2.1.15" evidence="3"/>
<reference evidence="20" key="6">
    <citation type="journal article" date="2018" name="Nat. Plants">
        <title>Whole-genome landscape of Medicago truncatula symbiotic genes.</title>
        <authorList>
            <person name="Pecrix Y."/>
            <person name="Staton S.E."/>
            <person name="Sallet E."/>
            <person name="Lelandais-Briere C."/>
            <person name="Moreau S."/>
            <person name="Carrere S."/>
            <person name="Blein T."/>
            <person name="Jardinaud M.F."/>
            <person name="Latrasse D."/>
            <person name="Zouine M."/>
            <person name="Zahm M."/>
            <person name="Kreplak J."/>
            <person name="Mayjonade B."/>
            <person name="Satge C."/>
            <person name="Perez M."/>
            <person name="Cauet S."/>
            <person name="Marande W."/>
            <person name="Chantry-Darmon C."/>
            <person name="Lopez-Roques C."/>
            <person name="Bouchez O."/>
            <person name="Berard A."/>
            <person name="Debelle F."/>
            <person name="Munos S."/>
            <person name="Bendahmane A."/>
            <person name="Berges H."/>
            <person name="Niebel A."/>
            <person name="Buitink J."/>
            <person name="Frugier F."/>
            <person name="Benhamed M."/>
            <person name="Crespi M."/>
            <person name="Gouzy J."/>
            <person name="Gamas P."/>
        </authorList>
    </citation>
    <scope>NUCLEOTIDE SEQUENCE [LARGE SCALE GENOMIC DNA]</scope>
    <source>
        <strain evidence="20">cv. Jemalong A17</strain>
    </source>
</reference>
<dbReference type="PROSITE" id="PS00502">
    <property type="entry name" value="POLYGALACTURONASE"/>
    <property type="match status" value="1"/>
</dbReference>
<keyword evidence="7" id="KW-0677">Repeat</keyword>
<proteinExistence type="inferred from homology"/>
<keyword evidence="5" id="KW-0964">Secreted</keyword>
<dbReference type="EMBL" id="PSQE01000002">
    <property type="protein sequence ID" value="RHN76497.1"/>
    <property type="molecule type" value="Genomic_DNA"/>
</dbReference>
<keyword evidence="14" id="KW-0812">Transmembrane</keyword>
<evidence type="ECO:0000256" key="14">
    <source>
        <dbReference type="SAM" id="Phobius"/>
    </source>
</evidence>
<dbReference type="Proteomes" id="UP000265566">
    <property type="component" value="Chromosome 2"/>
</dbReference>
<evidence type="ECO:0000313" key="15">
    <source>
        <dbReference type="EMBL" id="ABD28401.1"/>
    </source>
</evidence>
<evidence type="ECO:0000256" key="4">
    <source>
        <dbReference type="ARBA" id="ARBA00022512"/>
    </source>
</evidence>
<keyword evidence="14" id="KW-1133">Transmembrane helix</keyword>
<dbReference type="CAZy" id="GH28">
    <property type="family name" value="Glycoside Hydrolase Family 28"/>
</dbReference>
<accession>Q2HVV9</accession>
<evidence type="ECO:0000313" key="20">
    <source>
        <dbReference type="Proteomes" id="UP000265566"/>
    </source>
</evidence>
<evidence type="ECO:0000313" key="18">
    <source>
        <dbReference type="EnsemblPlants" id="AES68115"/>
    </source>
</evidence>
<keyword evidence="10" id="KW-0961">Cell wall biogenesis/degradation</keyword>
<dbReference type="EnsemblPlants" id="AES68115">
    <property type="protein sequence ID" value="AES68115"/>
    <property type="gene ID" value="MTR_2g103410"/>
</dbReference>
<evidence type="ECO:0000313" key="16">
    <source>
        <dbReference type="EMBL" id="AES68115.1"/>
    </source>
</evidence>
<dbReference type="InterPro" id="IPR012334">
    <property type="entry name" value="Pectin_lyas_fold"/>
</dbReference>
<evidence type="ECO:0000256" key="2">
    <source>
        <dbReference type="ARBA" id="ARBA00008834"/>
    </source>
</evidence>
<dbReference type="Proteomes" id="UP000002051">
    <property type="component" value="Chromosome 2"/>
</dbReference>
<evidence type="ECO:0000313" key="19">
    <source>
        <dbReference type="Proteomes" id="UP000002051"/>
    </source>
</evidence>
<dbReference type="PaxDb" id="3880-AES68115"/>
<feature type="active site" evidence="12">
    <location>
        <position position="278"/>
    </location>
</feature>
<evidence type="ECO:0000256" key="6">
    <source>
        <dbReference type="ARBA" id="ARBA00022729"/>
    </source>
</evidence>
<dbReference type="SMART" id="SM00710">
    <property type="entry name" value="PbH1"/>
    <property type="match status" value="5"/>
</dbReference>
<dbReference type="InterPro" id="IPR000743">
    <property type="entry name" value="Glyco_hydro_28"/>
</dbReference>
<dbReference type="PANTHER" id="PTHR31375">
    <property type="match status" value="1"/>
</dbReference>
<reference evidence="16 19" key="3">
    <citation type="journal article" date="2011" name="Nature">
        <title>The Medicago genome provides insight into the evolution of rhizobial symbioses.</title>
        <authorList>
            <person name="Young N.D."/>
            <person name="Debelle F."/>
            <person name="Oldroyd G.E."/>
            <person name="Geurts R."/>
            <person name="Cannon S.B."/>
            <person name="Udvardi M.K."/>
            <person name="Benedito V.A."/>
            <person name="Mayer K.F."/>
            <person name="Gouzy J."/>
            <person name="Schoof H."/>
            <person name="Van de Peer Y."/>
            <person name="Proost S."/>
            <person name="Cook D.R."/>
            <person name="Meyers B.C."/>
            <person name="Spannagl M."/>
            <person name="Cheung F."/>
            <person name="De Mita S."/>
            <person name="Krishnakumar V."/>
            <person name="Gundlach H."/>
            <person name="Zhou S."/>
            <person name="Mudge J."/>
            <person name="Bharti A.K."/>
            <person name="Murray J.D."/>
            <person name="Naoumkina M.A."/>
            <person name="Rosen B."/>
            <person name="Silverstein K.A."/>
            <person name="Tang H."/>
            <person name="Rombauts S."/>
            <person name="Zhao P.X."/>
            <person name="Zhou P."/>
            <person name="Barbe V."/>
            <person name="Bardou P."/>
            <person name="Bechner M."/>
            <person name="Bellec A."/>
            <person name="Berger A."/>
            <person name="Berges H."/>
            <person name="Bidwell S."/>
            <person name="Bisseling T."/>
            <person name="Choisne N."/>
            <person name="Couloux A."/>
            <person name="Denny R."/>
            <person name="Deshpande S."/>
            <person name="Dai X."/>
            <person name="Doyle J.J."/>
            <person name="Dudez A.M."/>
            <person name="Farmer A.D."/>
            <person name="Fouteau S."/>
            <person name="Franken C."/>
            <person name="Gibelin C."/>
            <person name="Gish J."/>
            <person name="Goldstein S."/>
            <person name="Gonzalez A.J."/>
            <person name="Green P.J."/>
            <person name="Hallab A."/>
            <person name="Hartog M."/>
            <person name="Hua A."/>
            <person name="Humphray S.J."/>
            <person name="Jeong D.H."/>
            <person name="Jing Y."/>
            <person name="Jocker A."/>
            <person name="Kenton S.M."/>
            <person name="Kim D.J."/>
            <person name="Klee K."/>
            <person name="Lai H."/>
            <person name="Lang C."/>
            <person name="Lin S."/>
            <person name="Macmil S.L."/>
            <person name="Magdelenat G."/>
            <person name="Matthews L."/>
            <person name="McCorrison J."/>
            <person name="Monaghan E.L."/>
            <person name="Mun J.H."/>
            <person name="Najar F.Z."/>
            <person name="Nicholson C."/>
            <person name="Noirot C."/>
            <person name="O'Bleness M."/>
            <person name="Paule C.R."/>
            <person name="Poulain J."/>
            <person name="Prion F."/>
            <person name="Qin B."/>
            <person name="Qu C."/>
            <person name="Retzel E.F."/>
            <person name="Riddle C."/>
            <person name="Sallet E."/>
            <person name="Samain S."/>
            <person name="Samson N."/>
            <person name="Sanders I."/>
            <person name="Saurat O."/>
            <person name="Scarpelli C."/>
            <person name="Schiex T."/>
            <person name="Segurens B."/>
            <person name="Severin A.J."/>
            <person name="Sherrier D.J."/>
            <person name="Shi R."/>
            <person name="Sims S."/>
            <person name="Singer S.R."/>
            <person name="Sinharoy S."/>
            <person name="Sterck L."/>
            <person name="Viollet A."/>
            <person name="Wang B.B."/>
            <person name="Wang K."/>
            <person name="Wang M."/>
            <person name="Wang X."/>
            <person name="Warfsmann J."/>
            <person name="Weissenbach J."/>
            <person name="White D.D."/>
            <person name="White J.D."/>
            <person name="Wiley G.B."/>
            <person name="Wincker P."/>
            <person name="Xing Y."/>
            <person name="Yang L."/>
            <person name="Yao Z."/>
            <person name="Ying F."/>
            <person name="Zhai J."/>
            <person name="Zhou L."/>
            <person name="Zuber A."/>
            <person name="Denarie J."/>
            <person name="Dixon R.A."/>
            <person name="May G.D."/>
            <person name="Schwartz D.C."/>
            <person name="Rogers J."/>
            <person name="Quetier F."/>
            <person name="Town C.D."/>
            <person name="Roe B.A."/>
        </authorList>
    </citation>
    <scope>NUCLEOTIDE SEQUENCE [LARGE SCALE GENOMIC DNA]</scope>
    <source>
        <strain evidence="16">A17</strain>
        <strain evidence="18 19">cv. Jemalong A17</strain>
    </source>
</reference>
<keyword evidence="14" id="KW-0472">Membrane</keyword>
<dbReference type="GO" id="GO:0004650">
    <property type="term" value="F:polygalacturonase activity"/>
    <property type="evidence" value="ECO:0007669"/>
    <property type="project" value="UniProtKB-EC"/>
</dbReference>
<evidence type="ECO:0000256" key="1">
    <source>
        <dbReference type="ARBA" id="ARBA00004191"/>
    </source>
</evidence>
<evidence type="ECO:0000256" key="5">
    <source>
        <dbReference type="ARBA" id="ARBA00022525"/>
    </source>
</evidence>
<sequence>MRSCSFISIYIIVIIIIVTPLLIYHAQAQSQSQGIDSIIQLPRSGSSRTRTRTRSRRFLSIADFGARGDGFHNDTQAFLKVWEIACSLSGFINIVFPYQKTFLVTPIDIGGPCRSKITLRILGAIVAPRNPDVWHGLNKRKWIYFHGVNHLSVEGGGRIDGMGQEWWSRSCKINTTNPCLPAPTALTFHKCKSLKVRNLTVLNSQKMHIAFTSCMRVVASRLKVLAPASSPNTDGIHISATKGVEIRDSLIRTGDDCISIVRNSSRVWIRNISCGPGHGISIGSLGKSNVWEKIQNVIVDGAYLYNTDNGVRIKTWQGGSGFASKITFQNILMENVSNPIIIDQYYCDSRHPCKNQTSAVQVGNISFINIQGTSATEETIKFACSDASPCEGLYLENIFLRSYFGGNTRSYCWQAHGSAQGYVYPPVCFSTSSDLIRQNVLLEPNPAINSV</sequence>
<dbReference type="STRING" id="3880.Q2HVV9"/>
<gene>
    <name evidence="18" type="primary">11433078</name>
    <name evidence="16" type="ordered locus">MTR_2g103410</name>
    <name evidence="15" type="ORF">MtrDRAFT_AC148340g17v2</name>
    <name evidence="17" type="ORF">MtrunA17_Chr2g0332801</name>
</gene>
<comment type="subcellular location">
    <subcellularLocation>
        <location evidence="1">Secreted</location>
        <location evidence="1">Cell wall</location>
    </subcellularLocation>
</comment>
<reference evidence="15" key="2">
    <citation type="submission" date="2007-03" db="EMBL/GenBank/DDBJ databases">
        <authorList>
            <consortium name="The International Medicago Genome Annotation Group"/>
        </authorList>
    </citation>
    <scope>NUCLEOTIDE SEQUENCE</scope>
</reference>
<keyword evidence="8 13" id="KW-0378">Hydrolase</keyword>
<evidence type="ECO:0000256" key="9">
    <source>
        <dbReference type="ARBA" id="ARBA00023295"/>
    </source>
</evidence>